<dbReference type="Proteomes" id="UP000027442">
    <property type="component" value="Unassembled WGS sequence"/>
</dbReference>
<accession>A0A069QD82</accession>
<proteinExistence type="predicted"/>
<dbReference type="PATRIC" id="fig|1122985.7.peg.3292"/>
<keyword evidence="2" id="KW-1185">Reference proteome</keyword>
<reference evidence="1 2" key="1">
    <citation type="submission" date="2013-08" db="EMBL/GenBank/DDBJ databases">
        <authorList>
            <person name="Weinstock G."/>
            <person name="Sodergren E."/>
            <person name="Wylie T."/>
            <person name="Fulton L."/>
            <person name="Fulton R."/>
            <person name="Fronick C."/>
            <person name="O'Laughlin M."/>
            <person name="Godfrey J."/>
            <person name="Miner T."/>
            <person name="Herter B."/>
            <person name="Appelbaum E."/>
            <person name="Cordes M."/>
            <person name="Lek S."/>
            <person name="Wollam A."/>
            <person name="Pepin K.H."/>
            <person name="Palsikar V.B."/>
            <person name="Mitreva M."/>
            <person name="Wilson R.K."/>
        </authorList>
    </citation>
    <scope>NUCLEOTIDE SEQUENCE [LARGE SCALE GENOMIC DNA]</scope>
    <source>
        <strain evidence="1 2">ATCC 15930</strain>
    </source>
</reference>
<organism evidence="1 2">
    <name type="scientific">Hoylesella loescheii DSM 19665 = JCM 12249 = ATCC 15930</name>
    <dbReference type="NCBI Taxonomy" id="1122985"/>
    <lineage>
        <taxon>Bacteria</taxon>
        <taxon>Pseudomonadati</taxon>
        <taxon>Bacteroidota</taxon>
        <taxon>Bacteroidia</taxon>
        <taxon>Bacteroidales</taxon>
        <taxon>Prevotellaceae</taxon>
        <taxon>Hoylesella</taxon>
    </lineage>
</organism>
<evidence type="ECO:0000313" key="2">
    <source>
        <dbReference type="Proteomes" id="UP000027442"/>
    </source>
</evidence>
<protein>
    <submittedName>
        <fullName evidence="1">Uncharacterized protein</fullName>
    </submittedName>
</protein>
<sequence>MLYRLVKSRVSKAWVMVGGMWYGEVENESPEDMFLPLFAENLF</sequence>
<evidence type="ECO:0000313" key="1">
    <source>
        <dbReference type="EMBL" id="KDR50735.1"/>
    </source>
</evidence>
<dbReference type="AlphaFoldDB" id="A0A069QD82"/>
<gene>
    <name evidence="1" type="ORF">HMPREF1991_03177</name>
</gene>
<dbReference type="HOGENOM" id="CLU_218022_0_0_10"/>
<name>A0A069QD82_HOYLO</name>
<dbReference type="EMBL" id="JNGW01000140">
    <property type="protein sequence ID" value="KDR50735.1"/>
    <property type="molecule type" value="Genomic_DNA"/>
</dbReference>
<comment type="caution">
    <text evidence="1">The sequence shown here is derived from an EMBL/GenBank/DDBJ whole genome shotgun (WGS) entry which is preliminary data.</text>
</comment>